<comment type="caution">
    <text evidence="3">The sequence shown here is derived from an EMBL/GenBank/DDBJ whole genome shotgun (WGS) entry which is preliminary data.</text>
</comment>
<dbReference type="InterPro" id="IPR000157">
    <property type="entry name" value="TIR_dom"/>
</dbReference>
<dbReference type="EMBL" id="JABXWD010000059">
    <property type="protein sequence ID" value="MBV6340945.1"/>
    <property type="molecule type" value="Genomic_DNA"/>
</dbReference>
<dbReference type="PANTHER" id="PTHR43584">
    <property type="entry name" value="NUCLEOTIDYL TRANSFERASE"/>
    <property type="match status" value="1"/>
</dbReference>
<proteinExistence type="predicted"/>
<keyword evidence="4" id="KW-1185">Reference proteome</keyword>
<protein>
    <submittedName>
        <fullName evidence="3">TIR domain-containing protein</fullName>
    </submittedName>
</protein>
<accession>A0ABS6RX69</accession>
<evidence type="ECO:0000313" key="4">
    <source>
        <dbReference type="Proteomes" id="UP001196980"/>
    </source>
</evidence>
<dbReference type="PANTHER" id="PTHR43584:SF8">
    <property type="entry name" value="N-ACETYLMURAMATE ALPHA-1-PHOSPHATE URIDYLYLTRANSFERASE"/>
    <property type="match status" value="1"/>
</dbReference>
<dbReference type="Pfam" id="PF13676">
    <property type="entry name" value="TIR_2"/>
    <property type="match status" value="1"/>
</dbReference>
<gene>
    <name evidence="3" type="ORF">HWQ67_05060</name>
</gene>
<reference evidence="3 4" key="1">
    <citation type="journal article" date="2020" name="J Geophys Res Biogeosci">
        <title>Magnetotaxis as an Adaptation to Enable Bacterial Shuttling of Microbial Sulfur and Sulfur Cycling Across Aquatic Oxic#Anoxic Interfaces.</title>
        <authorList>
            <person name="Li J."/>
            <person name="Liu P."/>
            <person name="Wang J."/>
            <person name="Roberts A.P."/>
            <person name="Pan Y."/>
        </authorList>
    </citation>
    <scope>NUCLEOTIDE SEQUENCE [LARGE SCALE GENOMIC DNA]</scope>
    <source>
        <strain evidence="3 4">MYR-1_YQ</strain>
    </source>
</reference>
<feature type="domain" description="TIR" evidence="2">
    <location>
        <begin position="1"/>
        <end position="144"/>
    </location>
</feature>
<dbReference type="Pfam" id="PF12804">
    <property type="entry name" value="NTP_transf_3"/>
    <property type="match status" value="1"/>
</dbReference>
<dbReference type="Proteomes" id="UP001196980">
    <property type="component" value="Unassembled WGS sequence"/>
</dbReference>
<organism evidence="3 4">
    <name type="scientific">Candidatus Magnetobacterium casense</name>
    <dbReference type="NCBI Taxonomy" id="1455061"/>
    <lineage>
        <taxon>Bacteria</taxon>
        <taxon>Pseudomonadati</taxon>
        <taxon>Nitrospirota</taxon>
        <taxon>Thermodesulfovibrionia</taxon>
        <taxon>Thermodesulfovibrionales</taxon>
        <taxon>Candidatus Magnetobacteriaceae</taxon>
        <taxon>Candidatus Magnetobacterium</taxon>
    </lineage>
</organism>
<evidence type="ECO:0000313" key="3">
    <source>
        <dbReference type="EMBL" id="MBV6340945.1"/>
    </source>
</evidence>
<sequence length="523" mass="59705">MAKIFISHSSMDKNEIATPLFNHLKKDHTVWYDTESIGLGNSIVSQISEGIDQSDCFVLLISDNYNQSAFCQREQNVIIYRHIKRRKRLLIVKVNSAKISTIIEDLSCIEYNSNCKTIYIERYGNTAVSSEIVAEAYKIAANDIKFINNSIYKSNVYSPMLFYSNIIAELSEQAVKCAQRIKYNFVKELSSINHSGSNNNPTCIRDRAEWTAFIDNDLQHLVKQHQNTISKSSITTLILCGGRSTRMNSTIPKHILPLGEKFLFDWVSDMISEATNKSSMIYAATGFRTELSDLIYGNRIRNIKNELAFGAAFRVATCLEVLGDNDGLFIVVYTDVPYLSSTAVRALIEHVKSENDSKKTFGMLTSYADLSEYVVKDAQDKIEHVIQGRIAPMKIAGHMKKNVGLYVFYNTKEFRDALLNVSNANVRGEYYFADVVHELYQKGWNIVDVEETSVNSRCVNTSSDLLLLASDIDGLFNFETMRDNLKKNYKMSIPEHIRYKNRDTVKRAIMEYNCPFYFIKFPE</sequence>
<dbReference type="PROSITE" id="PS50104">
    <property type="entry name" value="TIR"/>
    <property type="match status" value="1"/>
</dbReference>
<dbReference type="InterPro" id="IPR025877">
    <property type="entry name" value="MobA-like_NTP_Trfase"/>
</dbReference>
<keyword evidence="1" id="KW-0808">Transferase</keyword>
<evidence type="ECO:0000256" key="1">
    <source>
        <dbReference type="ARBA" id="ARBA00022679"/>
    </source>
</evidence>
<dbReference type="RefSeq" id="WP_218251559.1">
    <property type="nucleotide sequence ID" value="NZ_JABXWD010000059.1"/>
</dbReference>
<name>A0ABS6RX69_9BACT</name>
<dbReference type="InterPro" id="IPR050065">
    <property type="entry name" value="GlmU-like"/>
</dbReference>
<evidence type="ECO:0000259" key="2">
    <source>
        <dbReference type="PROSITE" id="PS50104"/>
    </source>
</evidence>